<dbReference type="GO" id="GO:0006281">
    <property type="term" value="P:DNA repair"/>
    <property type="evidence" value="ECO:0007669"/>
    <property type="project" value="InterPro"/>
</dbReference>
<name>A0A852X317_9MICO</name>
<evidence type="ECO:0000256" key="2">
    <source>
        <dbReference type="SAM" id="MobiDB-lite"/>
    </source>
</evidence>
<dbReference type="EMBL" id="JACBZX010000001">
    <property type="protein sequence ID" value="NYG37269.1"/>
    <property type="molecule type" value="Genomic_DNA"/>
</dbReference>
<feature type="compositionally biased region" description="Polar residues" evidence="2">
    <location>
        <begin position="1"/>
        <end position="11"/>
    </location>
</feature>
<accession>A0A852X317</accession>
<evidence type="ECO:0000256" key="1">
    <source>
        <dbReference type="ARBA" id="ARBA00023159"/>
    </source>
</evidence>
<dbReference type="SUPFAM" id="SSF57884">
    <property type="entry name" value="Ada DNA repair protein, N-terminal domain (N-Ada 10)"/>
    <property type="match status" value="1"/>
</dbReference>
<evidence type="ECO:0000259" key="3">
    <source>
        <dbReference type="Pfam" id="PF02805"/>
    </source>
</evidence>
<dbReference type="Gene3D" id="3.40.10.10">
    <property type="entry name" value="DNA Methylphosphotriester Repair Domain"/>
    <property type="match status" value="1"/>
</dbReference>
<feature type="domain" description="Ada DNA repair metal-binding" evidence="3">
    <location>
        <begin position="24"/>
        <end position="76"/>
    </location>
</feature>
<feature type="region of interest" description="Disordered" evidence="2">
    <location>
        <begin position="1"/>
        <end position="23"/>
    </location>
</feature>
<dbReference type="InterPro" id="IPR035451">
    <property type="entry name" value="Ada-like_dom_sf"/>
</dbReference>
<dbReference type="GO" id="GO:0006355">
    <property type="term" value="P:regulation of DNA-templated transcription"/>
    <property type="evidence" value="ECO:0007669"/>
    <property type="project" value="InterPro"/>
</dbReference>
<dbReference type="GO" id="GO:0003677">
    <property type="term" value="F:DNA binding"/>
    <property type="evidence" value="ECO:0007669"/>
    <property type="project" value="InterPro"/>
</dbReference>
<keyword evidence="1" id="KW-0010">Activator</keyword>
<dbReference type="AlphaFoldDB" id="A0A852X317"/>
<keyword evidence="4" id="KW-0489">Methyltransferase</keyword>
<dbReference type="GO" id="GO:0032259">
    <property type="term" value="P:methylation"/>
    <property type="evidence" value="ECO:0007669"/>
    <property type="project" value="UniProtKB-KW"/>
</dbReference>
<dbReference type="Proteomes" id="UP000592181">
    <property type="component" value="Unassembled WGS sequence"/>
</dbReference>
<evidence type="ECO:0000313" key="5">
    <source>
        <dbReference type="Proteomes" id="UP000592181"/>
    </source>
</evidence>
<evidence type="ECO:0000313" key="4">
    <source>
        <dbReference type="EMBL" id="NYG37269.1"/>
    </source>
</evidence>
<dbReference type="Pfam" id="PF02805">
    <property type="entry name" value="Ada_Zn_binding"/>
    <property type="match status" value="1"/>
</dbReference>
<sequence length="84" mass="9268">MTRRYTLTGSDRQPYPSATKGTLGGHRAGRIYGRLDCPSALRAIARGGYVANRVFFAEEETARAAGFRPCAVCLPERYAAWRAE</sequence>
<dbReference type="GO" id="GO:0008270">
    <property type="term" value="F:zinc ion binding"/>
    <property type="evidence" value="ECO:0007669"/>
    <property type="project" value="InterPro"/>
</dbReference>
<organism evidence="4 5">
    <name type="scientific">Janibacter alkaliphilus</name>
    <dbReference type="NCBI Taxonomy" id="1069963"/>
    <lineage>
        <taxon>Bacteria</taxon>
        <taxon>Bacillati</taxon>
        <taxon>Actinomycetota</taxon>
        <taxon>Actinomycetes</taxon>
        <taxon>Micrococcales</taxon>
        <taxon>Intrasporangiaceae</taxon>
        <taxon>Janibacter</taxon>
    </lineage>
</organism>
<protein>
    <submittedName>
        <fullName evidence="4">Methylphosphotriester-DNA--protein-cysteine methyltransferase</fullName>
    </submittedName>
</protein>
<keyword evidence="5" id="KW-1185">Reference proteome</keyword>
<reference evidence="4 5" key="1">
    <citation type="submission" date="2020-07" db="EMBL/GenBank/DDBJ databases">
        <title>Sequencing the genomes of 1000 actinobacteria strains.</title>
        <authorList>
            <person name="Klenk H.-P."/>
        </authorList>
    </citation>
    <scope>NUCLEOTIDE SEQUENCE [LARGE SCALE GENOMIC DNA]</scope>
    <source>
        <strain evidence="4 5">DSM 24723</strain>
    </source>
</reference>
<gene>
    <name evidence="4" type="ORF">BJY28_001738</name>
</gene>
<dbReference type="GO" id="GO:0008168">
    <property type="term" value="F:methyltransferase activity"/>
    <property type="evidence" value="ECO:0007669"/>
    <property type="project" value="UniProtKB-KW"/>
</dbReference>
<proteinExistence type="predicted"/>
<comment type="caution">
    <text evidence="4">The sequence shown here is derived from an EMBL/GenBank/DDBJ whole genome shotgun (WGS) entry which is preliminary data.</text>
</comment>
<dbReference type="InterPro" id="IPR004026">
    <property type="entry name" value="Ada_DNA_repair_Zn-bd"/>
</dbReference>
<keyword evidence="4" id="KW-0808">Transferase</keyword>